<dbReference type="Pfam" id="PF05974">
    <property type="entry name" value="DUF892"/>
    <property type="match status" value="1"/>
</dbReference>
<accession>A0A0C4WJ71</accession>
<reference evidence="1 2" key="1">
    <citation type="journal article" date="2015" name="PLoS ONE">
        <title>Azotobacter Genomes: The Genome of Azotobacter chroococcum NCIMB 8003 (ATCC 4412).</title>
        <authorList>
            <person name="Robson R.L."/>
            <person name="Jones R."/>
            <person name="Robson R.M."/>
            <person name="Schwartz A."/>
            <person name="Richardson T.H."/>
        </authorList>
    </citation>
    <scope>NUCLEOTIDE SEQUENCE [LARGE SCALE GENOMIC DNA]</scope>
    <source>
        <strain evidence="1 2">NCIMB 8003</strain>
    </source>
</reference>
<dbReference type="Proteomes" id="UP000068210">
    <property type="component" value="Chromosome"/>
</dbReference>
<dbReference type="STRING" id="1328314.Achr_31090"/>
<dbReference type="RefSeq" id="WP_039805737.1">
    <property type="nucleotide sequence ID" value="NZ_CP010415.1"/>
</dbReference>
<evidence type="ECO:0000313" key="1">
    <source>
        <dbReference type="EMBL" id="AJE22518.1"/>
    </source>
</evidence>
<dbReference type="InterPro" id="IPR009078">
    <property type="entry name" value="Ferritin-like_SF"/>
</dbReference>
<gene>
    <name evidence="1" type="ORF">Achr_31090</name>
</gene>
<dbReference type="KEGG" id="acx:Achr_31090"/>
<dbReference type="Gene3D" id="1.20.1260.10">
    <property type="match status" value="1"/>
</dbReference>
<sequence>MATVHENLLDWLRDAHAMEQQAENMLESLSDRIEHYPQFKVHIDQHLQETRWQRDQIESCIRRLGSSPSAFKDMAAKVVAFGQGLSGVVMSDEVVKGAISTYVFENMEIASYRTLIAAAEMAGDTETKRVAQEILMQEQAMADWLLNYLPEITSDFLSRSETPDVAAKR</sequence>
<keyword evidence="2" id="KW-1185">Reference proteome</keyword>
<name>A0A0C4WJ71_9GAMM</name>
<protein>
    <submittedName>
        <fullName evidence="1">Uncharacterized protein</fullName>
    </submittedName>
</protein>
<dbReference type="AlphaFoldDB" id="A0A0C4WJ71"/>
<dbReference type="InterPro" id="IPR012347">
    <property type="entry name" value="Ferritin-like"/>
</dbReference>
<organism evidence="1 2">
    <name type="scientific">Azotobacter chroococcum NCIMB 8003</name>
    <dbReference type="NCBI Taxonomy" id="1328314"/>
    <lineage>
        <taxon>Bacteria</taxon>
        <taxon>Pseudomonadati</taxon>
        <taxon>Pseudomonadota</taxon>
        <taxon>Gammaproteobacteria</taxon>
        <taxon>Pseudomonadales</taxon>
        <taxon>Pseudomonadaceae</taxon>
        <taxon>Azotobacter</taxon>
    </lineage>
</organism>
<dbReference type="CDD" id="cd00657">
    <property type="entry name" value="Ferritin_like"/>
    <property type="match status" value="1"/>
</dbReference>
<dbReference type="EMBL" id="CP010415">
    <property type="protein sequence ID" value="AJE22518.1"/>
    <property type="molecule type" value="Genomic_DNA"/>
</dbReference>
<proteinExistence type="predicted"/>
<dbReference type="HOGENOM" id="CLU_093759_1_0_6"/>
<dbReference type="InterPro" id="IPR010287">
    <property type="entry name" value="DUF892_YciF-like"/>
</dbReference>
<dbReference type="SUPFAM" id="SSF47240">
    <property type="entry name" value="Ferritin-like"/>
    <property type="match status" value="1"/>
</dbReference>
<evidence type="ECO:0000313" key="2">
    <source>
        <dbReference type="Proteomes" id="UP000068210"/>
    </source>
</evidence>